<name>A0A1F5YBR8_9BACT</name>
<dbReference type="Proteomes" id="UP000176992">
    <property type="component" value="Unassembled WGS sequence"/>
</dbReference>
<reference evidence="2 3" key="1">
    <citation type="journal article" date="2016" name="Nat. Commun.">
        <title>Thousands of microbial genomes shed light on interconnected biogeochemical processes in an aquifer system.</title>
        <authorList>
            <person name="Anantharaman K."/>
            <person name="Brown C.T."/>
            <person name="Hug L.A."/>
            <person name="Sharon I."/>
            <person name="Castelle C.J."/>
            <person name="Probst A.J."/>
            <person name="Thomas B.C."/>
            <person name="Singh A."/>
            <person name="Wilkins M.J."/>
            <person name="Karaoz U."/>
            <person name="Brodie E.L."/>
            <person name="Williams K.H."/>
            <person name="Hubbard S.S."/>
            <person name="Banfield J.F."/>
        </authorList>
    </citation>
    <scope>NUCLEOTIDE SEQUENCE [LARGE SCALE GENOMIC DNA]</scope>
</reference>
<gene>
    <name evidence="2" type="ORF">A2Z86_03650</name>
</gene>
<evidence type="ECO:0000313" key="3">
    <source>
        <dbReference type="Proteomes" id="UP000176992"/>
    </source>
</evidence>
<evidence type="ECO:0000313" key="2">
    <source>
        <dbReference type="EMBL" id="OGF97492.1"/>
    </source>
</evidence>
<dbReference type="AlphaFoldDB" id="A0A1F5YBR8"/>
<accession>A0A1F5YBR8</accession>
<dbReference type="EMBL" id="MFIV01000226">
    <property type="protein sequence ID" value="OGF97492.1"/>
    <property type="molecule type" value="Genomic_DNA"/>
</dbReference>
<comment type="caution">
    <text evidence="2">The sequence shown here is derived from an EMBL/GenBank/DDBJ whole genome shotgun (WGS) entry which is preliminary data.</text>
</comment>
<organism evidence="2 3">
    <name type="scientific">Candidatus Glassbacteria bacterium GWA2_58_10</name>
    <dbReference type="NCBI Taxonomy" id="1817865"/>
    <lineage>
        <taxon>Bacteria</taxon>
        <taxon>Candidatus Glassiibacteriota</taxon>
    </lineage>
</organism>
<evidence type="ECO:0000256" key="1">
    <source>
        <dbReference type="SAM" id="MobiDB-lite"/>
    </source>
</evidence>
<feature type="region of interest" description="Disordered" evidence="1">
    <location>
        <begin position="54"/>
        <end position="86"/>
    </location>
</feature>
<proteinExistence type="predicted"/>
<protein>
    <submittedName>
        <fullName evidence="2">Uncharacterized protein</fullName>
    </submittedName>
</protein>
<sequence>MKIRKGLPAGYTAIAEELKPLLAKIQKLDPSDLGELDAFIDYLLKGADKVEEASQDNGSSKKIYEFMNGGLESGPAQDESPSGPEA</sequence>